<keyword evidence="4" id="KW-1185">Reference proteome</keyword>
<dbReference type="SMART" id="SM00225">
    <property type="entry name" value="BTB"/>
    <property type="match status" value="1"/>
</dbReference>
<dbReference type="Gene3D" id="3.30.710.10">
    <property type="entry name" value="Potassium Channel Kv1.1, Chain A"/>
    <property type="match status" value="1"/>
</dbReference>
<dbReference type="InterPro" id="IPR006652">
    <property type="entry name" value="Kelch_1"/>
</dbReference>
<dbReference type="Pfam" id="PF01344">
    <property type="entry name" value="Kelch_1"/>
    <property type="match status" value="4"/>
</dbReference>
<dbReference type="SMART" id="SM00612">
    <property type="entry name" value="Kelch"/>
    <property type="match status" value="6"/>
</dbReference>
<dbReference type="KEGG" id="pgut:117676611"/>
<evidence type="ECO:0000259" key="3">
    <source>
        <dbReference type="PROSITE" id="PS50097"/>
    </source>
</evidence>
<dbReference type="AlphaFoldDB" id="A0A6P9DAR7"/>
<name>A0A6P9DAR7_PANGU</name>
<dbReference type="Gene3D" id="2.120.10.80">
    <property type="entry name" value="Kelch-type beta propeller"/>
    <property type="match status" value="1"/>
</dbReference>
<feature type="domain" description="BTB" evidence="3">
    <location>
        <begin position="57"/>
        <end position="124"/>
    </location>
</feature>
<evidence type="ECO:0000313" key="4">
    <source>
        <dbReference type="Proteomes" id="UP001652622"/>
    </source>
</evidence>
<dbReference type="Pfam" id="PF00651">
    <property type="entry name" value="BTB"/>
    <property type="match status" value="1"/>
</dbReference>
<evidence type="ECO:0000313" key="5">
    <source>
        <dbReference type="RefSeq" id="XP_034292099.1"/>
    </source>
</evidence>
<keyword evidence="2" id="KW-0677">Repeat</keyword>
<dbReference type="InterPro" id="IPR015915">
    <property type="entry name" value="Kelch-typ_b-propeller"/>
</dbReference>
<keyword evidence="1" id="KW-0880">Kelch repeat</keyword>
<reference evidence="5" key="1">
    <citation type="submission" date="2025-08" db="UniProtKB">
        <authorList>
            <consortium name="RefSeq"/>
        </authorList>
    </citation>
    <scope>IDENTIFICATION</scope>
    <source>
        <tissue evidence="5">Blood</tissue>
    </source>
</reference>
<sequence>MLPVGRGEEKGCFGAMASGETHLGDREAAEGQSLSSDTYLPKLLEGLQNLRSQNALCDVVLEAEGASFPAHKAILAVGSGYCKMRFAREAASQATPLKLAPPVTARGLQGVLSFLYSNRLELTLQTVEEVFRAAEALLVREVMCLAFRFLEGALDRHTCLPILCLAQRLGPEELRLKVQRWVGKHCGHLLKDPVQLKELDRATLCEILDGGDTRGLSELQLFQAAICWLDHNGSRQEDAAQVLGYIRFPFIPLPDLQRFVQETPVMRTVPACRRYLREALDYHGQPYAQPLLQSEGARVRHRNERLMVLGGRSADNAICGDVWAADQHCHSWTAIGKLSGPLYNHCVAVLHDFVFVMGGQESFDPTGQEPSKKVFRFDPCRNTWLQLASMLVPRTRFYAGVLNEQLVAVGGGASLGMPINTAEEYRLAKNAWRPLPPFPETVADHAGATHGGILYISGGFAEGQTLNTVYSYLSRLRCWVRNRPMAFARCDHGMATVGDRIFCLGGRALANGQEWVPVSEAEYYCPVTDRWARLHLSAVDLCHFSLTSSQLQLYVTGGGSLRRRSKEDGVWVCHPSRGTWVKVGCLPRTLADHACCFVHLPPGIASPGGAEREEPSDGGGK</sequence>
<accession>A0A6P9DAR7</accession>
<dbReference type="PANTHER" id="PTHR45632">
    <property type="entry name" value="LD33804P"/>
    <property type="match status" value="1"/>
</dbReference>
<organism evidence="4 5">
    <name type="scientific">Pantherophis guttatus</name>
    <name type="common">Corn snake</name>
    <name type="synonym">Elaphe guttata</name>
    <dbReference type="NCBI Taxonomy" id="94885"/>
    <lineage>
        <taxon>Eukaryota</taxon>
        <taxon>Metazoa</taxon>
        <taxon>Chordata</taxon>
        <taxon>Craniata</taxon>
        <taxon>Vertebrata</taxon>
        <taxon>Euteleostomi</taxon>
        <taxon>Lepidosauria</taxon>
        <taxon>Squamata</taxon>
        <taxon>Bifurcata</taxon>
        <taxon>Unidentata</taxon>
        <taxon>Episquamata</taxon>
        <taxon>Toxicofera</taxon>
        <taxon>Serpentes</taxon>
        <taxon>Colubroidea</taxon>
        <taxon>Colubridae</taxon>
        <taxon>Colubrinae</taxon>
        <taxon>Pantherophis</taxon>
    </lineage>
</organism>
<dbReference type="SMART" id="SM00875">
    <property type="entry name" value="BACK"/>
    <property type="match status" value="1"/>
</dbReference>
<dbReference type="InterPro" id="IPR011705">
    <property type="entry name" value="BACK"/>
</dbReference>
<dbReference type="Proteomes" id="UP001652622">
    <property type="component" value="Unplaced"/>
</dbReference>
<dbReference type="SUPFAM" id="SSF54695">
    <property type="entry name" value="POZ domain"/>
    <property type="match status" value="1"/>
</dbReference>
<dbReference type="InParanoid" id="A0A6P9DAR7"/>
<dbReference type="OMA" id="THKGILY"/>
<dbReference type="SUPFAM" id="SSF117281">
    <property type="entry name" value="Kelch motif"/>
    <property type="match status" value="1"/>
</dbReference>
<gene>
    <name evidence="5" type="primary">LOC117676611</name>
</gene>
<protein>
    <submittedName>
        <fullName evidence="5">Kelch-like protein 9 isoform X1</fullName>
    </submittedName>
</protein>
<evidence type="ECO:0000256" key="1">
    <source>
        <dbReference type="ARBA" id="ARBA00022441"/>
    </source>
</evidence>
<dbReference type="Pfam" id="PF07707">
    <property type="entry name" value="BACK"/>
    <property type="match status" value="1"/>
</dbReference>
<dbReference type="InterPro" id="IPR017096">
    <property type="entry name" value="BTB-kelch_protein"/>
</dbReference>
<dbReference type="InterPro" id="IPR000210">
    <property type="entry name" value="BTB/POZ_dom"/>
</dbReference>
<proteinExistence type="predicted"/>
<dbReference type="InterPro" id="IPR011333">
    <property type="entry name" value="SKP1/BTB/POZ_sf"/>
</dbReference>
<dbReference type="PIRSF" id="PIRSF037037">
    <property type="entry name" value="Kelch-like_protein_gigaxonin"/>
    <property type="match status" value="1"/>
</dbReference>
<evidence type="ECO:0000256" key="2">
    <source>
        <dbReference type="ARBA" id="ARBA00022737"/>
    </source>
</evidence>
<dbReference type="RefSeq" id="XP_034292099.1">
    <property type="nucleotide sequence ID" value="XM_034436208.2"/>
</dbReference>
<dbReference type="PANTHER" id="PTHR45632:SF15">
    <property type="entry name" value="BTB DOMAIN-CONTAINING PROTEIN"/>
    <property type="match status" value="1"/>
</dbReference>
<dbReference type="Gene3D" id="1.25.40.420">
    <property type="match status" value="1"/>
</dbReference>
<dbReference type="PROSITE" id="PS50097">
    <property type="entry name" value="BTB"/>
    <property type="match status" value="1"/>
</dbReference>